<evidence type="ECO:0000256" key="1">
    <source>
        <dbReference type="SAM" id="Phobius"/>
    </source>
</evidence>
<sequence>MAPSDQNNHHHPGTFDELIFRRELNEVHLLLDFISGRPNAHIWDLDGKVPLPPSGARSATDVAPPTEEKPACCGKHDTTLDAFETIKWVCKLRYPPTPPSTDKAYDATLLFYVKDRLNSLAYPATGLSIAYTYIFVEEQRPIQGAHDPDREAQTRASVAREAYPGLIGSARRFRWIHKSNTVIGVCVTIFAAVLLWLVTYGVQITARFETDGRAATDITQKIYAEVDKENAASPADQRVIANRKTVPERCDASSIEDQTNTVRLLCNEWSYMQARYDMSIADAATFANSFPSKVLMWMFPTAFGRGEWTTGTRTGALRDEEPKAPQEAIQSITLVLSAYASYVLPILFALVGTIASLLRDIGNKITGNLLAPRDETLALMRVPLGLMAGVAVGLFFSPSSVATQVSAGAGVLTLTASGLAFLAGYAADGFFRMLDTLTSRVFNVSNHDRRGPSN</sequence>
<accession>A0A242MGY1</accession>
<protein>
    <recommendedName>
        <fullName evidence="4">Transmembrane protein</fullName>
    </recommendedName>
</protein>
<name>A0A242MGY1_CABSO</name>
<comment type="caution">
    <text evidence="2">The sequence shown here is derived from an EMBL/GenBank/DDBJ whole genome shotgun (WGS) entry which is preliminary data.</text>
</comment>
<dbReference type="EMBL" id="NBTZ01000106">
    <property type="protein sequence ID" value="OTP70563.1"/>
    <property type="molecule type" value="Genomic_DNA"/>
</dbReference>
<dbReference type="Proteomes" id="UP000195221">
    <property type="component" value="Unassembled WGS sequence"/>
</dbReference>
<feature type="transmembrane region" description="Helical" evidence="1">
    <location>
        <begin position="181"/>
        <end position="202"/>
    </location>
</feature>
<keyword evidence="1" id="KW-0812">Transmembrane</keyword>
<reference evidence="2 3" key="1">
    <citation type="submission" date="2017-03" db="EMBL/GenBank/DDBJ databases">
        <title>Genome analysis of strain PAMC 26577.</title>
        <authorList>
            <person name="Oh H.-M."/>
            <person name="Yang J.-A."/>
        </authorList>
    </citation>
    <scope>NUCLEOTIDE SEQUENCE [LARGE SCALE GENOMIC DNA]</scope>
    <source>
        <strain evidence="2 3">PAMC 26577</strain>
    </source>
</reference>
<feature type="transmembrane region" description="Helical" evidence="1">
    <location>
        <begin position="339"/>
        <end position="358"/>
    </location>
</feature>
<dbReference type="RefSeq" id="WP_075358068.1">
    <property type="nucleotide sequence ID" value="NZ_MSRG01000023.1"/>
</dbReference>
<evidence type="ECO:0008006" key="4">
    <source>
        <dbReference type="Google" id="ProtNLM"/>
    </source>
</evidence>
<keyword evidence="1" id="KW-1133">Transmembrane helix</keyword>
<dbReference type="AlphaFoldDB" id="A0A242MGY1"/>
<gene>
    <name evidence="2" type="ORF">PAMC26577_26275</name>
</gene>
<organism evidence="2 3">
    <name type="scientific">Caballeronia sordidicola</name>
    <name type="common">Burkholderia sordidicola</name>
    <dbReference type="NCBI Taxonomy" id="196367"/>
    <lineage>
        <taxon>Bacteria</taxon>
        <taxon>Pseudomonadati</taxon>
        <taxon>Pseudomonadota</taxon>
        <taxon>Betaproteobacteria</taxon>
        <taxon>Burkholderiales</taxon>
        <taxon>Burkholderiaceae</taxon>
        <taxon>Caballeronia</taxon>
    </lineage>
</organism>
<proteinExistence type="predicted"/>
<evidence type="ECO:0000313" key="3">
    <source>
        <dbReference type="Proteomes" id="UP000195221"/>
    </source>
</evidence>
<feature type="transmembrane region" description="Helical" evidence="1">
    <location>
        <begin position="408"/>
        <end position="427"/>
    </location>
</feature>
<feature type="transmembrane region" description="Helical" evidence="1">
    <location>
        <begin position="378"/>
        <end position="396"/>
    </location>
</feature>
<evidence type="ECO:0000313" key="2">
    <source>
        <dbReference type="EMBL" id="OTP70563.1"/>
    </source>
</evidence>
<keyword evidence="1" id="KW-0472">Membrane</keyword>